<organism evidence="2 3">
    <name type="scientific">Litoreibacter meonggei</name>
    <dbReference type="NCBI Taxonomy" id="1049199"/>
    <lineage>
        <taxon>Bacteria</taxon>
        <taxon>Pseudomonadati</taxon>
        <taxon>Pseudomonadota</taxon>
        <taxon>Alphaproteobacteria</taxon>
        <taxon>Rhodobacterales</taxon>
        <taxon>Roseobacteraceae</taxon>
        <taxon>Litoreibacter</taxon>
    </lineage>
</organism>
<keyword evidence="3" id="KW-1185">Reference proteome</keyword>
<feature type="signal peptide" evidence="1">
    <location>
        <begin position="1"/>
        <end position="21"/>
    </location>
</feature>
<feature type="chain" id="PRO_5019859177" description="Lipoprotein" evidence="1">
    <location>
        <begin position="22"/>
        <end position="94"/>
    </location>
</feature>
<proteinExistence type="predicted"/>
<evidence type="ECO:0000256" key="1">
    <source>
        <dbReference type="SAM" id="SignalP"/>
    </source>
</evidence>
<dbReference type="RefSeq" id="WP_121021406.1">
    <property type="nucleotide sequence ID" value="NZ_RCCE01000001.1"/>
</dbReference>
<dbReference type="EMBL" id="RCCE01000001">
    <property type="protein sequence ID" value="RLJ60323.1"/>
    <property type="molecule type" value="Genomic_DNA"/>
</dbReference>
<dbReference type="Proteomes" id="UP000269157">
    <property type="component" value="Unassembled WGS sequence"/>
</dbReference>
<protein>
    <recommendedName>
        <fullName evidence="4">Lipoprotein</fullName>
    </recommendedName>
</protein>
<evidence type="ECO:0008006" key="4">
    <source>
        <dbReference type="Google" id="ProtNLM"/>
    </source>
</evidence>
<gene>
    <name evidence="2" type="ORF">BCF46_0521</name>
</gene>
<dbReference type="OrthoDB" id="7870883at2"/>
<dbReference type="AlphaFoldDB" id="A0A497X5P5"/>
<name>A0A497X5P5_9RHOB</name>
<sequence>MKKFSAVAVAGAMTLSACLPAPELSVDDFDLARYASAMAQVGCIDFDGITHAEIRKITGWKDMKLDKVQEEAVAQLQAIEQAGGGIRSTVGACA</sequence>
<accession>A0A497X5P5</accession>
<keyword evidence="1" id="KW-0732">Signal</keyword>
<evidence type="ECO:0000313" key="2">
    <source>
        <dbReference type="EMBL" id="RLJ60323.1"/>
    </source>
</evidence>
<dbReference type="PROSITE" id="PS51257">
    <property type="entry name" value="PROKAR_LIPOPROTEIN"/>
    <property type="match status" value="1"/>
</dbReference>
<comment type="caution">
    <text evidence="2">The sequence shown here is derived from an EMBL/GenBank/DDBJ whole genome shotgun (WGS) entry which is preliminary data.</text>
</comment>
<reference evidence="2 3" key="1">
    <citation type="submission" date="2018-10" db="EMBL/GenBank/DDBJ databases">
        <title>Genomic Encyclopedia of Archaeal and Bacterial Type Strains, Phase II (KMG-II): from individual species to whole genera.</title>
        <authorList>
            <person name="Goeker M."/>
        </authorList>
    </citation>
    <scope>NUCLEOTIDE SEQUENCE [LARGE SCALE GENOMIC DNA]</scope>
    <source>
        <strain evidence="2 3">DSM 29466</strain>
    </source>
</reference>
<evidence type="ECO:0000313" key="3">
    <source>
        <dbReference type="Proteomes" id="UP000269157"/>
    </source>
</evidence>